<evidence type="ECO:0000256" key="12">
    <source>
        <dbReference type="RuleBase" id="RU000394"/>
    </source>
</evidence>
<dbReference type="GO" id="GO:0005874">
    <property type="term" value="C:microtubule"/>
    <property type="evidence" value="ECO:0007669"/>
    <property type="project" value="UniProtKB-KW"/>
</dbReference>
<comment type="subcellular location">
    <subcellularLocation>
        <location evidence="10">Cytoplasm</location>
        <location evidence="10">Cytoskeleton</location>
        <location evidence="10">Phragmoplast</location>
    </subcellularLocation>
    <subcellularLocation>
        <location evidence="1">Nucleus</location>
    </subcellularLocation>
</comment>
<evidence type="ECO:0000313" key="17">
    <source>
        <dbReference type="Proteomes" id="UP000325081"/>
    </source>
</evidence>
<dbReference type="InterPro" id="IPR027417">
    <property type="entry name" value="P-loop_NTPase"/>
</dbReference>
<accession>A0A5A7P1F4</accession>
<feature type="region of interest" description="Disordered" evidence="14">
    <location>
        <begin position="615"/>
        <end position="723"/>
    </location>
</feature>
<evidence type="ECO:0000256" key="11">
    <source>
        <dbReference type="PROSITE-ProRule" id="PRU00283"/>
    </source>
</evidence>
<evidence type="ECO:0000313" key="16">
    <source>
        <dbReference type="EMBL" id="GER26579.1"/>
    </source>
</evidence>
<feature type="compositionally biased region" description="Basic and acidic residues" evidence="14">
    <location>
        <begin position="683"/>
        <end position="692"/>
    </location>
</feature>
<evidence type="ECO:0000256" key="5">
    <source>
        <dbReference type="ARBA" id="ARBA00022840"/>
    </source>
</evidence>
<feature type="coiled-coil region" evidence="13">
    <location>
        <begin position="350"/>
        <end position="421"/>
    </location>
</feature>
<dbReference type="OrthoDB" id="3176171at2759"/>
<dbReference type="GO" id="GO:0003777">
    <property type="term" value="F:microtubule motor activity"/>
    <property type="evidence" value="ECO:0007669"/>
    <property type="project" value="InterPro"/>
</dbReference>
<gene>
    <name evidence="16" type="ORF">STAS_02227</name>
</gene>
<dbReference type="FunFam" id="3.40.850.10:FF:000016">
    <property type="entry name" value="Kinesin-like protein"/>
    <property type="match status" value="1"/>
</dbReference>
<feature type="compositionally biased region" description="Polar residues" evidence="14">
    <location>
        <begin position="623"/>
        <end position="663"/>
    </location>
</feature>
<dbReference type="GO" id="GO:0005524">
    <property type="term" value="F:ATP binding"/>
    <property type="evidence" value="ECO:0007669"/>
    <property type="project" value="UniProtKB-UniRule"/>
</dbReference>
<dbReference type="Proteomes" id="UP000325081">
    <property type="component" value="Unassembled WGS sequence"/>
</dbReference>
<proteinExistence type="inferred from homology"/>
<dbReference type="PANTHER" id="PTHR47968">
    <property type="entry name" value="CENTROMERE PROTEIN E"/>
    <property type="match status" value="1"/>
</dbReference>
<dbReference type="InterPro" id="IPR019821">
    <property type="entry name" value="Kinesin_motor_CS"/>
</dbReference>
<keyword evidence="9" id="KW-0539">Nucleus</keyword>
<evidence type="ECO:0000256" key="3">
    <source>
        <dbReference type="ARBA" id="ARBA00022701"/>
    </source>
</evidence>
<dbReference type="GO" id="GO:0008017">
    <property type="term" value="F:microtubule binding"/>
    <property type="evidence" value="ECO:0007669"/>
    <property type="project" value="InterPro"/>
</dbReference>
<dbReference type="SUPFAM" id="SSF52540">
    <property type="entry name" value="P-loop containing nucleoside triphosphate hydrolases"/>
    <property type="match status" value="1"/>
</dbReference>
<reference evidence="17" key="1">
    <citation type="journal article" date="2019" name="Curr. Biol.">
        <title>Genome Sequence of Striga asiatica Provides Insight into the Evolution of Plant Parasitism.</title>
        <authorList>
            <person name="Yoshida S."/>
            <person name="Kim S."/>
            <person name="Wafula E.K."/>
            <person name="Tanskanen J."/>
            <person name="Kim Y.M."/>
            <person name="Honaas L."/>
            <person name="Yang Z."/>
            <person name="Spallek T."/>
            <person name="Conn C.E."/>
            <person name="Ichihashi Y."/>
            <person name="Cheong K."/>
            <person name="Cui S."/>
            <person name="Der J.P."/>
            <person name="Gundlach H."/>
            <person name="Jiao Y."/>
            <person name="Hori C."/>
            <person name="Ishida J.K."/>
            <person name="Kasahara H."/>
            <person name="Kiba T."/>
            <person name="Kim M.S."/>
            <person name="Koo N."/>
            <person name="Laohavisit A."/>
            <person name="Lee Y.H."/>
            <person name="Lumba S."/>
            <person name="McCourt P."/>
            <person name="Mortimer J.C."/>
            <person name="Mutuku J.M."/>
            <person name="Nomura T."/>
            <person name="Sasaki-Sekimoto Y."/>
            <person name="Seto Y."/>
            <person name="Wang Y."/>
            <person name="Wakatake T."/>
            <person name="Sakakibara H."/>
            <person name="Demura T."/>
            <person name="Yamaguchi S."/>
            <person name="Yoneyama K."/>
            <person name="Manabe R.I."/>
            <person name="Nelson D.C."/>
            <person name="Schulman A.H."/>
            <person name="Timko M.P."/>
            <person name="dePamphilis C.W."/>
            <person name="Choi D."/>
            <person name="Shirasu K."/>
        </authorList>
    </citation>
    <scope>NUCLEOTIDE SEQUENCE [LARGE SCALE GENOMIC DNA]</scope>
    <source>
        <strain evidence="17">cv. UVA1</strain>
    </source>
</reference>
<dbReference type="PROSITE" id="PS50067">
    <property type="entry name" value="KINESIN_MOTOR_2"/>
    <property type="match status" value="1"/>
</dbReference>
<feature type="compositionally biased region" description="Acidic residues" evidence="14">
    <location>
        <begin position="666"/>
        <end position="682"/>
    </location>
</feature>
<evidence type="ECO:0000256" key="7">
    <source>
        <dbReference type="ARBA" id="ARBA00023175"/>
    </source>
</evidence>
<dbReference type="PROSITE" id="PS00411">
    <property type="entry name" value="KINESIN_MOTOR_1"/>
    <property type="match status" value="1"/>
</dbReference>
<feature type="region of interest" description="Disordered" evidence="14">
    <location>
        <begin position="539"/>
        <end position="584"/>
    </location>
</feature>
<dbReference type="Pfam" id="PF11995">
    <property type="entry name" value="DUF3490"/>
    <property type="match status" value="1"/>
</dbReference>
<feature type="domain" description="Kinesin motor" evidence="15">
    <location>
        <begin position="19"/>
        <end position="341"/>
    </location>
</feature>
<evidence type="ECO:0000256" key="1">
    <source>
        <dbReference type="ARBA" id="ARBA00004123"/>
    </source>
</evidence>
<protein>
    <recommendedName>
        <fullName evidence="12">Kinesin-like protein</fullName>
    </recommendedName>
</protein>
<evidence type="ECO:0000256" key="8">
    <source>
        <dbReference type="ARBA" id="ARBA00023212"/>
    </source>
</evidence>
<evidence type="ECO:0000256" key="14">
    <source>
        <dbReference type="SAM" id="MobiDB-lite"/>
    </source>
</evidence>
<evidence type="ECO:0000256" key="9">
    <source>
        <dbReference type="ARBA" id="ARBA00023242"/>
    </source>
</evidence>
<dbReference type="GO" id="GO:0005634">
    <property type="term" value="C:nucleus"/>
    <property type="evidence" value="ECO:0007669"/>
    <property type="project" value="UniProtKB-SubCell"/>
</dbReference>
<dbReference type="Gene3D" id="3.40.850.10">
    <property type="entry name" value="Kinesin motor domain"/>
    <property type="match status" value="1"/>
</dbReference>
<evidence type="ECO:0000256" key="6">
    <source>
        <dbReference type="ARBA" id="ARBA00023054"/>
    </source>
</evidence>
<feature type="compositionally biased region" description="Basic and acidic residues" evidence="14">
    <location>
        <begin position="546"/>
        <end position="562"/>
    </location>
</feature>
<dbReference type="InterPro" id="IPR001752">
    <property type="entry name" value="Kinesin_motor_dom"/>
</dbReference>
<keyword evidence="4 11" id="KW-0547">Nucleotide-binding</keyword>
<dbReference type="InterPro" id="IPR036961">
    <property type="entry name" value="Kinesin_motor_dom_sf"/>
</dbReference>
<keyword evidence="8" id="KW-0206">Cytoskeleton</keyword>
<feature type="compositionally biased region" description="Polar residues" evidence="14">
    <location>
        <begin position="568"/>
        <end position="584"/>
    </location>
</feature>
<dbReference type="PANTHER" id="PTHR47968:SF54">
    <property type="entry name" value="KINESIN-LIKE PROTEIN NACK2"/>
    <property type="match status" value="1"/>
</dbReference>
<evidence type="ECO:0000256" key="2">
    <source>
        <dbReference type="ARBA" id="ARBA00007310"/>
    </source>
</evidence>
<evidence type="ECO:0000259" key="15">
    <source>
        <dbReference type="PROSITE" id="PS50067"/>
    </source>
</evidence>
<dbReference type="AlphaFoldDB" id="A0A5A7P1F4"/>
<dbReference type="InterPro" id="IPR021881">
    <property type="entry name" value="NACK_C"/>
</dbReference>
<dbReference type="GO" id="GO:0009524">
    <property type="term" value="C:phragmoplast"/>
    <property type="evidence" value="ECO:0007669"/>
    <property type="project" value="UniProtKB-SubCell"/>
</dbReference>
<dbReference type="GO" id="GO:0007018">
    <property type="term" value="P:microtubule-based movement"/>
    <property type="evidence" value="ECO:0007669"/>
    <property type="project" value="InterPro"/>
</dbReference>
<evidence type="ECO:0000256" key="13">
    <source>
        <dbReference type="SAM" id="Coils"/>
    </source>
</evidence>
<dbReference type="PRINTS" id="PR00380">
    <property type="entry name" value="KINESINHEAVY"/>
</dbReference>
<keyword evidence="6 13" id="KW-0175">Coiled coil</keyword>
<sequence length="979" mass="110274">MGSICGESSVDFDGQDEEKIYVAIRLRPLNERELSKNDVSEWECINNTTILFKNTFQERTLLPTAYTFDRIFGYDSPTRQVYDDAAKKIALSVLNGINSTIFAYGQTSSGKTYTMSGITEYTIEDIYDYINMHSEREFKLKFSAMEIYNESVRDLLVMDCTPLRLLDDPERGTVVDKLTEVNLTDYNHLKELLSICEAQRQNGETTLNEVSSRSHQILRLTVESEARQYKGAGSSSLLTASVNFVDLAGSERASQTLSAGTRLKEGCHINRSLLTLGTVIRKLSKGRNGHVPYRDSKLTRILQNSLGGNARTAIICTMSPAHSHLEQSRNTLLFASCAKQVSTNAQVNVVMSEKALVKQLQKELARLENELKNLSSTAASCGSSSVLKEKELLIDKMDKEIKELTHQRDLAQSRVEDMLRSASITEYNPSKSWVDMHNHEKSSSWASEYAPSEMSDIIDPTSRTPHISEAVVRSSAIEDNFPEQFLSGDTSPGLYIDKYFGPDPCRGWEKMAAVQGQSNGFEENCKEVQCIETDFVNRSVESNSDSPRKERPTRLPHDESYSAKRSRSLSALTSPQNGAQVSGISSDNDAYFIKSETISGLPSDDGVYFAERKTISIPPSPQKDAQVSDRSPFSSDNDSSDTGVNVPRSQSCAAILTTVTKSPSLEPEEEDEDEEEEKEEEEKDHGFHDKSSSQEQLSDAGPKANKSWNLCREDSEKSDRSDCLNDDEDQIIMTFGKNDRKKEAPILIENKEVVELKSVKHVDYDPEMVEEKKPNQPEEKHAIAKAITSDKTPDTEKSASDWQAEYEKQMTQIIELWDACHIPLIHRSYFFLLFKGDPSDAVYLEVELRRLSFLKNMKHGVHTIKNGSISMPASSAKNLNRERVMLSKHMLKKYSAKEREALFKKWGIELKSKQRRLQLCRLLWTDNKNTEHVKESASIVARLVGFKEPSQAPKEMFGLSFVPARNGSFSWRKSLPPMM</sequence>
<keyword evidence="3 12" id="KW-0493">Microtubule</keyword>
<comment type="similarity">
    <text evidence="2">Belongs to the TRAFAC class myosin-kinesin ATPase superfamily. Kinesin family. KIN-7 subfamily.</text>
</comment>
<dbReference type="EMBL" id="BKCP01001113">
    <property type="protein sequence ID" value="GER26579.1"/>
    <property type="molecule type" value="Genomic_DNA"/>
</dbReference>
<dbReference type="SMART" id="SM00129">
    <property type="entry name" value="KISc"/>
    <property type="match status" value="1"/>
</dbReference>
<dbReference type="CDD" id="cd01374">
    <property type="entry name" value="KISc_CENP_E"/>
    <property type="match status" value="1"/>
</dbReference>
<organism evidence="16 17">
    <name type="scientific">Striga asiatica</name>
    <name type="common">Asiatic witchweed</name>
    <name type="synonym">Buchnera asiatica</name>
    <dbReference type="NCBI Taxonomy" id="4170"/>
    <lineage>
        <taxon>Eukaryota</taxon>
        <taxon>Viridiplantae</taxon>
        <taxon>Streptophyta</taxon>
        <taxon>Embryophyta</taxon>
        <taxon>Tracheophyta</taxon>
        <taxon>Spermatophyta</taxon>
        <taxon>Magnoliopsida</taxon>
        <taxon>eudicotyledons</taxon>
        <taxon>Gunneridae</taxon>
        <taxon>Pentapetalae</taxon>
        <taxon>asterids</taxon>
        <taxon>lamiids</taxon>
        <taxon>Lamiales</taxon>
        <taxon>Orobanchaceae</taxon>
        <taxon>Buchnereae</taxon>
        <taxon>Striga</taxon>
    </lineage>
</organism>
<feature type="compositionally biased region" description="Basic and acidic residues" evidence="14">
    <location>
        <begin position="711"/>
        <end position="723"/>
    </location>
</feature>
<keyword evidence="8" id="KW-0963">Cytoplasm</keyword>
<feature type="binding site" evidence="11">
    <location>
        <begin position="105"/>
        <end position="112"/>
    </location>
    <ligand>
        <name>ATP</name>
        <dbReference type="ChEBI" id="CHEBI:30616"/>
    </ligand>
</feature>
<keyword evidence="7 11" id="KW-0505">Motor protein</keyword>
<comment type="caution">
    <text evidence="16">The sequence shown here is derived from an EMBL/GenBank/DDBJ whole genome shotgun (WGS) entry which is preliminary data.</text>
</comment>
<dbReference type="Pfam" id="PF00225">
    <property type="entry name" value="Kinesin"/>
    <property type="match status" value="1"/>
</dbReference>
<evidence type="ECO:0000256" key="10">
    <source>
        <dbReference type="ARBA" id="ARBA00060413"/>
    </source>
</evidence>
<keyword evidence="17" id="KW-1185">Reference proteome</keyword>
<name>A0A5A7P1F4_STRAF</name>
<evidence type="ECO:0000256" key="4">
    <source>
        <dbReference type="ARBA" id="ARBA00022741"/>
    </source>
</evidence>
<dbReference type="GO" id="GO:0000919">
    <property type="term" value="P:cell plate assembly"/>
    <property type="evidence" value="ECO:0007669"/>
    <property type="project" value="UniProtKB-ARBA"/>
</dbReference>
<keyword evidence="5 11" id="KW-0067">ATP-binding</keyword>
<dbReference type="InterPro" id="IPR027640">
    <property type="entry name" value="Kinesin-like_fam"/>
</dbReference>